<dbReference type="AlphaFoldDB" id="A0AAW9JWJ2"/>
<evidence type="ECO:0008006" key="3">
    <source>
        <dbReference type="Google" id="ProtNLM"/>
    </source>
</evidence>
<comment type="caution">
    <text evidence="1">The sequence shown here is derived from an EMBL/GenBank/DDBJ whole genome shotgun (WGS) entry which is preliminary data.</text>
</comment>
<protein>
    <recommendedName>
        <fullName evidence="3">WxL domain-containing protein</fullName>
    </recommendedName>
</protein>
<accession>A0AAW9JWJ2</accession>
<sequence>MSKHKIKIIFIFILSLAGVTLYGNYEVFRGHIFAETNENITRSEAENSLIEASGATNVEKKEEQPTNQEIGTELDTGWEIGTAADYFEKKGNKISWEKGAWWYTYDKRSWVFRDSIEATLIVNGNFLSGTSENTNGGFLWANTSESIYLVNHEKSMLKRSFPYKTYNIEIIQQLLEDGSVEISYQVTNNNLEAQKIGISQYVDIGDNSPIRVLNDFKGLNVSNVKSLAMIPDPETMPNWAASSYGSSLMNFTPYSSNTADGLGWESGKRYRNILAVLTPPVKLKENQPMDLSDSGAAMKNPGITVLPKETAVFKQRLKYGKFIPSALTVNQKSGDLYTSESFEITGTVSAVSSSNYRLYAELDDAWKTLVPLKDFKDIPLQEVQSYKASIEGGKISAGNHTVSIVAIDEYGARSDVQKIDFLIREVSGTPIVQKVKLGEELTQDLTKLFKDVKGTGTKLKQLAPFDSTKIGFQWVDATLIDDNLKEEIVKVPVTIYDSQSTIFNDSDNLMLNVKNAKLTIAEINTAIERNSLDQLILEKSDANAWQMEDGKETNLSITTQNSKPQLGRYEATIRATKKGTAKFVEKKISVIVTKEPLESGWELGASTDFVEKNGNKINWNKGNWWYTYNGSPWVYTTPTMSTIEATLIINGSFLPGTSEERTKGFLWGNQVESLYTRNTSTNTLKRSFIYQTYQIDLIQQLLEDGTAEVTYQVTNNNPEAQRIGVSQFVDLVDASPPVVSVLKDFKGFHMLHYVQPVVVMPDPETMPNWVVSAQSTLKNFQQYNSQTVDGVGWESKKHYWNGSKPLNPPLELQEGQAVNNLGDLGMAMKNPGVTVLPGEATTFKQRIKFGGMVAPEITLDQKIESLYKNESIDITGTISDINNKSYRLYLEMDNKNKSMIPLLDYADVPFNEVQNYQAKIEGKLFSAGKHIVSIVGIDEYGSRSVAKPIELTINELSGEPKIQKVKQGEAISNDLKNLFKVVKGTNVTLKSPLSIDSSVIGFQWVEATLIDNQQKEVTEKIPVNVYNSESTVFDDVTNSALDAKNTSFDLVDVRQSDQEGTLDELVYKKVAPKAWNIADGTELPIELIANEIKPILGSYVATFKATREDSSTNIQKNSDIVVGGVLKFKEVPENLDYKSAKINQKIQYIERKQPNWNMSLENTIGSNWSLFASVTPFENQSKDKLNSSLVYKNEKMEEVAINDTSQKIATGNETYSTIQWAESAGMLLKVNPDAKIGRYQGEINWVLSDAP</sequence>
<evidence type="ECO:0000313" key="2">
    <source>
        <dbReference type="Proteomes" id="UP001290462"/>
    </source>
</evidence>
<name>A0AAW9JWJ2_CARML</name>
<gene>
    <name evidence="1" type="ORF">RAK27_15045</name>
</gene>
<evidence type="ECO:0000313" key="1">
    <source>
        <dbReference type="EMBL" id="MDZ5759978.1"/>
    </source>
</evidence>
<dbReference type="RefSeq" id="WP_322809523.1">
    <property type="nucleotide sequence ID" value="NZ_JAVBVO010000004.1"/>
</dbReference>
<organism evidence="1 2">
    <name type="scientific">Carnobacterium maltaromaticum</name>
    <name type="common">Carnobacterium piscicola</name>
    <dbReference type="NCBI Taxonomy" id="2751"/>
    <lineage>
        <taxon>Bacteria</taxon>
        <taxon>Bacillati</taxon>
        <taxon>Bacillota</taxon>
        <taxon>Bacilli</taxon>
        <taxon>Lactobacillales</taxon>
        <taxon>Carnobacteriaceae</taxon>
        <taxon>Carnobacterium</taxon>
    </lineage>
</organism>
<reference evidence="1" key="1">
    <citation type="submission" date="2023-08" db="EMBL/GenBank/DDBJ databases">
        <title>Genomic characterization of piscicolin 126 produced by Carnobacterium maltaromaticum CM22 strain isolated from salmon (Salmo salar).</title>
        <authorList>
            <person name="Gonzalez-Gragera E."/>
            <person name="Garcia-Lopez J.D."/>
            <person name="Teso-Perez C."/>
            <person name="Gimenez-Hernandez I."/>
            <person name="Peralta-Sanchez J.M."/>
            <person name="Valdivia E."/>
            <person name="Montalban-Lopez M."/>
            <person name="Martin-Platero A.M."/>
            <person name="Banos A."/>
            <person name="Martinez-Bueno M."/>
        </authorList>
    </citation>
    <scope>NUCLEOTIDE SEQUENCE</scope>
    <source>
        <strain evidence="1">CM22</strain>
    </source>
</reference>
<dbReference type="EMBL" id="JAVBVO010000004">
    <property type="protein sequence ID" value="MDZ5759978.1"/>
    <property type="molecule type" value="Genomic_DNA"/>
</dbReference>
<dbReference type="Proteomes" id="UP001290462">
    <property type="component" value="Unassembled WGS sequence"/>
</dbReference>
<proteinExistence type="predicted"/>